<proteinExistence type="predicted"/>
<evidence type="ECO:0000313" key="2">
    <source>
        <dbReference type="EnsemblPlants" id="OBART04G04390.1"/>
    </source>
</evidence>
<protein>
    <submittedName>
        <fullName evidence="2">Uncharacterized protein</fullName>
    </submittedName>
</protein>
<dbReference type="PaxDb" id="65489-OBART04G04390.1"/>
<feature type="region of interest" description="Disordered" evidence="1">
    <location>
        <begin position="1"/>
        <end position="43"/>
    </location>
</feature>
<evidence type="ECO:0000256" key="1">
    <source>
        <dbReference type="SAM" id="MobiDB-lite"/>
    </source>
</evidence>
<keyword evidence="3" id="KW-1185">Reference proteome</keyword>
<reference evidence="2" key="1">
    <citation type="journal article" date="2009" name="Rice">
        <title>De Novo Next Generation Sequencing of Plant Genomes.</title>
        <authorList>
            <person name="Rounsley S."/>
            <person name="Marri P.R."/>
            <person name="Yu Y."/>
            <person name="He R."/>
            <person name="Sisneros N."/>
            <person name="Goicoechea J.L."/>
            <person name="Lee S.J."/>
            <person name="Angelova A."/>
            <person name="Kudrna D."/>
            <person name="Luo M."/>
            <person name="Affourtit J."/>
            <person name="Desany B."/>
            <person name="Knight J."/>
            <person name="Niazi F."/>
            <person name="Egholm M."/>
            <person name="Wing R.A."/>
        </authorList>
    </citation>
    <scope>NUCLEOTIDE SEQUENCE [LARGE SCALE GENOMIC DNA]</scope>
    <source>
        <strain evidence="2">cv. IRGC 105608</strain>
    </source>
</reference>
<dbReference type="HOGENOM" id="CLU_1527489_0_0_1"/>
<dbReference type="Gramene" id="OBART04G04390.1">
    <property type="protein sequence ID" value="OBART04G04390.1"/>
    <property type="gene ID" value="OBART04G04390"/>
</dbReference>
<evidence type="ECO:0000313" key="3">
    <source>
        <dbReference type="Proteomes" id="UP000026960"/>
    </source>
</evidence>
<sequence length="176" mass="18863">MSDVLMSSMSLMSPGNGGDPRPKRSRPARVARRTGLSKRYGSQTRRCGRRVAAAATTEVGALMARALLVMSCVVCLDDEDMGAGGEVGYEQVVAVKRRRGQAPHGAREYEWCGRKSGRGSMPIADAKYQGRSSWRPCPEPAAQPWRLLSPSPCTCDPVPRLPGEQRSAMGQGATAG</sequence>
<dbReference type="EnsemblPlants" id="OBART04G04390.1">
    <property type="protein sequence ID" value="OBART04G04390.1"/>
    <property type="gene ID" value="OBART04G04390"/>
</dbReference>
<feature type="compositionally biased region" description="Low complexity" evidence="1">
    <location>
        <begin position="1"/>
        <end position="13"/>
    </location>
</feature>
<name>A0A0D3FT38_9ORYZ</name>
<dbReference type="AlphaFoldDB" id="A0A0D3FT38"/>
<reference evidence="2" key="2">
    <citation type="submission" date="2015-03" db="UniProtKB">
        <authorList>
            <consortium name="EnsemblPlants"/>
        </authorList>
    </citation>
    <scope>IDENTIFICATION</scope>
</reference>
<dbReference type="Proteomes" id="UP000026960">
    <property type="component" value="Chromosome 4"/>
</dbReference>
<organism evidence="2">
    <name type="scientific">Oryza barthii</name>
    <dbReference type="NCBI Taxonomy" id="65489"/>
    <lineage>
        <taxon>Eukaryota</taxon>
        <taxon>Viridiplantae</taxon>
        <taxon>Streptophyta</taxon>
        <taxon>Embryophyta</taxon>
        <taxon>Tracheophyta</taxon>
        <taxon>Spermatophyta</taxon>
        <taxon>Magnoliopsida</taxon>
        <taxon>Liliopsida</taxon>
        <taxon>Poales</taxon>
        <taxon>Poaceae</taxon>
        <taxon>BOP clade</taxon>
        <taxon>Oryzoideae</taxon>
        <taxon>Oryzeae</taxon>
        <taxon>Oryzinae</taxon>
        <taxon>Oryza</taxon>
    </lineage>
</organism>
<accession>A0A0D3FT38</accession>
<feature type="compositionally biased region" description="Basic residues" evidence="1">
    <location>
        <begin position="23"/>
        <end position="36"/>
    </location>
</feature>